<reference evidence="7" key="1">
    <citation type="journal article" date="2019" name="Int. J. Syst. Evol. Microbiol.">
        <title>The Global Catalogue of Microorganisms (GCM) 10K type strain sequencing project: providing services to taxonomists for standard genome sequencing and annotation.</title>
        <authorList>
            <consortium name="The Broad Institute Genomics Platform"/>
            <consortium name="The Broad Institute Genome Sequencing Center for Infectious Disease"/>
            <person name="Wu L."/>
            <person name="Ma J."/>
        </authorList>
    </citation>
    <scope>NUCLEOTIDE SEQUENCE [LARGE SCALE GENOMIC DNA]</scope>
    <source>
        <strain evidence="7">CCUG 50213</strain>
    </source>
</reference>
<evidence type="ECO:0000256" key="1">
    <source>
        <dbReference type="ARBA" id="ARBA00023015"/>
    </source>
</evidence>
<dbReference type="InterPro" id="IPR036390">
    <property type="entry name" value="WH_DNA-bd_sf"/>
</dbReference>
<dbReference type="PANTHER" id="PTHR38445:SF7">
    <property type="entry name" value="GNTR-FAMILY TRANSCRIPTIONAL REGULATOR"/>
    <property type="match status" value="1"/>
</dbReference>
<dbReference type="EMBL" id="JBHTLY010000004">
    <property type="protein sequence ID" value="MFD1202404.1"/>
    <property type="molecule type" value="Genomic_DNA"/>
</dbReference>
<dbReference type="PANTHER" id="PTHR38445">
    <property type="entry name" value="HTH-TYPE TRANSCRIPTIONAL REPRESSOR YTRA"/>
    <property type="match status" value="1"/>
</dbReference>
<organism evidence="6 7">
    <name type="scientific">Leucobacter albus</name>
    <dbReference type="NCBI Taxonomy" id="272210"/>
    <lineage>
        <taxon>Bacteria</taxon>
        <taxon>Bacillati</taxon>
        <taxon>Actinomycetota</taxon>
        <taxon>Actinomycetes</taxon>
        <taxon>Micrococcales</taxon>
        <taxon>Microbacteriaceae</taxon>
        <taxon>Leucobacter</taxon>
    </lineage>
</organism>
<accession>A0ABW3TQB4</accession>
<name>A0ABW3TQB4_9MICO</name>
<feature type="domain" description="HTH gntR-type" evidence="5">
    <location>
        <begin position="11"/>
        <end position="79"/>
    </location>
</feature>
<sequence>MLIRIDEASERAIYAQIADSVRSDIAAGKIRSGTTLPAAKRLAEALDINVHTVLRAYQQLRDERLVDLRRGRGAVVTSLAETLVELSGEVRALVDRAHALGVSQETVAAMVAGIGGQGPPPAGRDPIPLQFSKEQAAA</sequence>
<keyword evidence="7" id="KW-1185">Reference proteome</keyword>
<dbReference type="Proteomes" id="UP001597181">
    <property type="component" value="Unassembled WGS sequence"/>
</dbReference>
<dbReference type="InterPro" id="IPR000524">
    <property type="entry name" value="Tscrpt_reg_HTH_GntR"/>
</dbReference>
<dbReference type="Gene3D" id="1.10.10.10">
    <property type="entry name" value="Winged helix-like DNA-binding domain superfamily/Winged helix DNA-binding domain"/>
    <property type="match status" value="1"/>
</dbReference>
<dbReference type="Pfam" id="PF00392">
    <property type="entry name" value="GntR"/>
    <property type="match status" value="1"/>
</dbReference>
<gene>
    <name evidence="6" type="ORF">ACFQ3U_10915</name>
</gene>
<evidence type="ECO:0000256" key="2">
    <source>
        <dbReference type="ARBA" id="ARBA00023125"/>
    </source>
</evidence>
<keyword evidence="1" id="KW-0805">Transcription regulation</keyword>
<feature type="region of interest" description="Disordered" evidence="4">
    <location>
        <begin position="116"/>
        <end position="138"/>
    </location>
</feature>
<dbReference type="SUPFAM" id="SSF46785">
    <property type="entry name" value="Winged helix' DNA-binding domain"/>
    <property type="match status" value="1"/>
</dbReference>
<dbReference type="PROSITE" id="PS50949">
    <property type="entry name" value="HTH_GNTR"/>
    <property type="match status" value="1"/>
</dbReference>
<proteinExistence type="predicted"/>
<evidence type="ECO:0000256" key="3">
    <source>
        <dbReference type="ARBA" id="ARBA00023163"/>
    </source>
</evidence>
<dbReference type="RefSeq" id="WP_343960867.1">
    <property type="nucleotide sequence ID" value="NZ_BAAAKZ010000010.1"/>
</dbReference>
<dbReference type="CDD" id="cd07377">
    <property type="entry name" value="WHTH_GntR"/>
    <property type="match status" value="1"/>
</dbReference>
<keyword evidence="3" id="KW-0804">Transcription</keyword>
<keyword evidence="2" id="KW-0238">DNA-binding</keyword>
<evidence type="ECO:0000313" key="7">
    <source>
        <dbReference type="Proteomes" id="UP001597181"/>
    </source>
</evidence>
<dbReference type="SMART" id="SM00345">
    <property type="entry name" value="HTH_GNTR"/>
    <property type="match status" value="1"/>
</dbReference>
<dbReference type="InterPro" id="IPR036388">
    <property type="entry name" value="WH-like_DNA-bd_sf"/>
</dbReference>
<evidence type="ECO:0000313" key="6">
    <source>
        <dbReference type="EMBL" id="MFD1202404.1"/>
    </source>
</evidence>
<protein>
    <submittedName>
        <fullName evidence="6">GntR family transcriptional regulator</fullName>
    </submittedName>
</protein>
<evidence type="ECO:0000256" key="4">
    <source>
        <dbReference type="SAM" id="MobiDB-lite"/>
    </source>
</evidence>
<evidence type="ECO:0000259" key="5">
    <source>
        <dbReference type="PROSITE" id="PS50949"/>
    </source>
</evidence>
<comment type="caution">
    <text evidence="6">The sequence shown here is derived from an EMBL/GenBank/DDBJ whole genome shotgun (WGS) entry which is preliminary data.</text>
</comment>